<keyword evidence="3" id="KW-1185">Reference proteome</keyword>
<dbReference type="AlphaFoldDB" id="A0A1G7BJ70"/>
<evidence type="ECO:0000256" key="1">
    <source>
        <dbReference type="SAM" id="Coils"/>
    </source>
</evidence>
<dbReference type="OrthoDB" id="965218at2"/>
<dbReference type="RefSeq" id="WP_090148099.1">
    <property type="nucleotide sequence ID" value="NZ_FNAN01000004.1"/>
</dbReference>
<dbReference type="EMBL" id="FNAN01000004">
    <property type="protein sequence ID" value="SDE26992.1"/>
    <property type="molecule type" value="Genomic_DNA"/>
</dbReference>
<protein>
    <submittedName>
        <fullName evidence="2">Uncharacterized protein</fullName>
    </submittedName>
</protein>
<sequence>MTDRERISNLEEMVADILLKLDEIERMLNDIPRLEDYNEYNLKTLEEGLLELAKKELVLNDRQTLLEKSFALLMEVCRRNSEEIEAIRKIRDAPQPSDNNAELFEFLMSKFDAVDERFQQLDIYFRQIDERFRQVDERFEQIDKQFNRFKRLIYTRTNRLEFKLTQQEDELKKISLEIQALGDLVNKLKTEVDSIKNKLFN</sequence>
<evidence type="ECO:0000313" key="3">
    <source>
        <dbReference type="Proteomes" id="UP000198748"/>
    </source>
</evidence>
<keyword evidence="1" id="KW-0175">Coiled coil</keyword>
<name>A0A1G7BJ70_9BACT</name>
<gene>
    <name evidence="2" type="ORF">SAMN04487996_104217</name>
</gene>
<organism evidence="2 3">
    <name type="scientific">Dyadobacter soli</name>
    <dbReference type="NCBI Taxonomy" id="659014"/>
    <lineage>
        <taxon>Bacteria</taxon>
        <taxon>Pseudomonadati</taxon>
        <taxon>Bacteroidota</taxon>
        <taxon>Cytophagia</taxon>
        <taxon>Cytophagales</taxon>
        <taxon>Spirosomataceae</taxon>
        <taxon>Dyadobacter</taxon>
    </lineage>
</organism>
<proteinExistence type="predicted"/>
<dbReference type="Gene3D" id="3.90.20.10">
    <property type="match status" value="1"/>
</dbReference>
<feature type="coiled-coil region" evidence="1">
    <location>
        <begin position="164"/>
        <end position="198"/>
    </location>
</feature>
<accession>A0A1G7BJ70</accession>
<evidence type="ECO:0000313" key="2">
    <source>
        <dbReference type="EMBL" id="SDE26992.1"/>
    </source>
</evidence>
<dbReference type="Proteomes" id="UP000198748">
    <property type="component" value="Unassembled WGS sequence"/>
</dbReference>
<reference evidence="3" key="1">
    <citation type="submission" date="2016-10" db="EMBL/GenBank/DDBJ databases">
        <authorList>
            <person name="Varghese N."/>
            <person name="Submissions S."/>
        </authorList>
    </citation>
    <scope>NUCLEOTIDE SEQUENCE [LARGE SCALE GENOMIC DNA]</scope>
    <source>
        <strain evidence="3">DSM 25329</strain>
    </source>
</reference>
<dbReference type="STRING" id="659014.SAMN04487996_104217"/>